<name>A0A6N9NKQ3_9FLAO</name>
<reference evidence="1 2" key="1">
    <citation type="submission" date="2019-12" db="EMBL/GenBank/DDBJ databases">
        <authorList>
            <person name="Zhao J."/>
        </authorList>
    </citation>
    <scope>NUCLEOTIDE SEQUENCE [LARGE SCALE GENOMIC DNA]</scope>
    <source>
        <strain evidence="1 2">S-15</strain>
    </source>
</reference>
<evidence type="ECO:0008006" key="3">
    <source>
        <dbReference type="Google" id="ProtNLM"/>
    </source>
</evidence>
<gene>
    <name evidence="1" type="ORF">GQN54_14260</name>
</gene>
<dbReference type="InterPro" id="IPR053154">
    <property type="entry name" value="c-di-AMP_regulator"/>
</dbReference>
<dbReference type="Gene3D" id="2.170.120.40">
    <property type="entry name" value="YbbR-like domain"/>
    <property type="match status" value="1"/>
</dbReference>
<evidence type="ECO:0000313" key="2">
    <source>
        <dbReference type="Proteomes" id="UP000470771"/>
    </source>
</evidence>
<keyword evidence="2" id="KW-1185">Reference proteome</keyword>
<dbReference type="InterPro" id="IPR012505">
    <property type="entry name" value="YbbR"/>
</dbReference>
<comment type="caution">
    <text evidence="1">The sequence shown here is derived from an EMBL/GenBank/DDBJ whole genome shotgun (WGS) entry which is preliminary data.</text>
</comment>
<dbReference type="Pfam" id="PF07949">
    <property type="entry name" value="YbbR"/>
    <property type="match status" value="1"/>
</dbReference>
<evidence type="ECO:0000313" key="1">
    <source>
        <dbReference type="EMBL" id="NBG67288.1"/>
    </source>
</evidence>
<sequence>MKILVRKIFIEKDANGKNRLKKKISIFLFCLISASLFWLLNALSKDLTLGIEYNCIYQHSDSSFAITNQPPKKIKVYTYGSGFNLIGEALFWNKKELRIDVDESNLDRDGNQIIPTKTLVNEISNQLGSNISVESIYPEFLTIHMQPLQRKKVAVKLRHELSFAPQIRLKDSIVSQPQFVEIFGPSDQLDSIRYVTTELIKENDIKSDFKTVAKLESNLGPYIRTFPSSVEVEVKTERFTEKTIELPIKVINLPDEVRLRTLPAAVEIKVLVSNSMFELLKADDFIAFVDYDQANKEISKLKVNVKQEGVDVEIIKVSPEKVEYLIKK</sequence>
<dbReference type="EMBL" id="WWNE01000018">
    <property type="protein sequence ID" value="NBG67288.1"/>
    <property type="molecule type" value="Genomic_DNA"/>
</dbReference>
<dbReference type="Gene3D" id="2.170.120.30">
    <property type="match status" value="1"/>
</dbReference>
<proteinExistence type="predicted"/>
<dbReference type="Proteomes" id="UP000470771">
    <property type="component" value="Unassembled WGS sequence"/>
</dbReference>
<dbReference type="AlphaFoldDB" id="A0A6N9NKQ3"/>
<accession>A0A6N9NKQ3</accession>
<dbReference type="PANTHER" id="PTHR37804:SF1">
    <property type="entry name" value="CDAA REGULATORY PROTEIN CDAR"/>
    <property type="match status" value="1"/>
</dbReference>
<organism evidence="1 2">
    <name type="scientific">Acidiluteibacter ferrifornacis</name>
    <dbReference type="NCBI Taxonomy" id="2692424"/>
    <lineage>
        <taxon>Bacteria</taxon>
        <taxon>Pseudomonadati</taxon>
        <taxon>Bacteroidota</taxon>
        <taxon>Flavobacteriia</taxon>
        <taxon>Flavobacteriales</taxon>
        <taxon>Cryomorphaceae</taxon>
        <taxon>Acidiluteibacter</taxon>
    </lineage>
</organism>
<protein>
    <recommendedName>
        <fullName evidence="3">YbbR-like domain-containing protein</fullName>
    </recommendedName>
</protein>
<dbReference type="PANTHER" id="PTHR37804">
    <property type="entry name" value="CDAA REGULATORY PROTEIN CDAR"/>
    <property type="match status" value="1"/>
</dbReference>
<dbReference type="RefSeq" id="WP_160634240.1">
    <property type="nucleotide sequence ID" value="NZ_WWNE01000018.1"/>
</dbReference>